<accession>A0A0K2G6Y3</accession>
<gene>
    <name evidence="2" type="ORF">NITMOv2_0251</name>
</gene>
<keyword evidence="1" id="KW-1133">Transmembrane helix</keyword>
<dbReference type="Proteomes" id="UP000069205">
    <property type="component" value="Chromosome"/>
</dbReference>
<keyword evidence="1" id="KW-0472">Membrane</keyword>
<feature type="transmembrane region" description="Helical" evidence="1">
    <location>
        <begin position="38"/>
        <end position="59"/>
    </location>
</feature>
<keyword evidence="1" id="KW-0812">Transmembrane</keyword>
<keyword evidence="3" id="KW-1185">Reference proteome</keyword>
<evidence type="ECO:0000313" key="2">
    <source>
        <dbReference type="EMBL" id="ALA56690.1"/>
    </source>
</evidence>
<dbReference type="EMBL" id="CP011801">
    <property type="protein sequence ID" value="ALA56690.1"/>
    <property type="molecule type" value="Genomic_DNA"/>
</dbReference>
<evidence type="ECO:0000313" key="3">
    <source>
        <dbReference type="Proteomes" id="UP000069205"/>
    </source>
</evidence>
<name>A0A0K2G6Y3_NITMO</name>
<dbReference type="STRING" id="42253.NITMOv2_0251"/>
<dbReference type="KEGG" id="nmv:NITMOv2_0251"/>
<sequence>MALIREWVIFALCLGIGGHIALAFVLHAPDLWPWSRAGLYGLLSGLAVYVMVQLARWLWHLLKNNSSSDSQPRRY</sequence>
<organism evidence="2 3">
    <name type="scientific">Nitrospira moscoviensis</name>
    <dbReference type="NCBI Taxonomy" id="42253"/>
    <lineage>
        <taxon>Bacteria</taxon>
        <taxon>Pseudomonadati</taxon>
        <taxon>Nitrospirota</taxon>
        <taxon>Nitrospiria</taxon>
        <taxon>Nitrospirales</taxon>
        <taxon>Nitrospiraceae</taxon>
        <taxon>Nitrospira</taxon>
    </lineage>
</organism>
<evidence type="ECO:0000256" key="1">
    <source>
        <dbReference type="SAM" id="Phobius"/>
    </source>
</evidence>
<dbReference type="AlphaFoldDB" id="A0A0K2G6Y3"/>
<proteinExistence type="predicted"/>
<dbReference type="PATRIC" id="fig|42253.5.peg.243"/>
<protein>
    <submittedName>
        <fullName evidence="2">Uncharacterized protein</fullName>
    </submittedName>
</protein>
<feature type="transmembrane region" description="Helical" evidence="1">
    <location>
        <begin position="7"/>
        <end position="26"/>
    </location>
</feature>
<reference evidence="2 3" key="1">
    <citation type="journal article" date="2015" name="Proc. Natl. Acad. Sci. U.S.A.">
        <title>Expanded metabolic versatility of ubiquitous nitrite-oxidizing bacteria from the genus Nitrospira.</title>
        <authorList>
            <person name="Koch H."/>
            <person name="Lucker S."/>
            <person name="Albertsen M."/>
            <person name="Kitzinger K."/>
            <person name="Herbold C."/>
            <person name="Spieck E."/>
            <person name="Nielsen P.H."/>
            <person name="Wagner M."/>
            <person name="Daims H."/>
        </authorList>
    </citation>
    <scope>NUCLEOTIDE SEQUENCE [LARGE SCALE GENOMIC DNA]</scope>
    <source>
        <strain evidence="2 3">NSP M-1</strain>
    </source>
</reference>